<dbReference type="KEGG" id="hdi:HDIA_2351"/>
<evidence type="ECO:0000313" key="1">
    <source>
        <dbReference type="EMBL" id="SON55892.1"/>
    </source>
</evidence>
<evidence type="ECO:0000313" key="2">
    <source>
        <dbReference type="Proteomes" id="UP000223606"/>
    </source>
</evidence>
<dbReference type="InterPro" id="IPR009380">
    <property type="entry name" value="DUF1036"/>
</dbReference>
<accession>A0A2C9D6D8</accession>
<organism evidence="1 2">
    <name type="scientific">Hartmannibacter diazotrophicus</name>
    <dbReference type="NCBI Taxonomy" id="1482074"/>
    <lineage>
        <taxon>Bacteria</taxon>
        <taxon>Pseudomonadati</taxon>
        <taxon>Pseudomonadota</taxon>
        <taxon>Alphaproteobacteria</taxon>
        <taxon>Hyphomicrobiales</taxon>
        <taxon>Pleomorphomonadaceae</taxon>
        <taxon>Hartmannibacter</taxon>
    </lineage>
</organism>
<dbReference type="RefSeq" id="WP_245884247.1">
    <property type="nucleotide sequence ID" value="NZ_LT960614.1"/>
</dbReference>
<dbReference type="EMBL" id="LT960614">
    <property type="protein sequence ID" value="SON55892.1"/>
    <property type="molecule type" value="Genomic_DNA"/>
</dbReference>
<name>A0A2C9D6D8_9HYPH</name>
<sequence length="151" mass="16796">MGSIPPQAHNVARKAMQALGLAAIVLAAATAAAEAKFTICNQSLDVFNVAIGHDSGRGEIETEGWWQIAANRCVDVVREDLTYRYIYVYAKDVFDQPVLEGKTAMCVGTRRFQISGTGDCWQRGYEAVNFVEVDTQDQSRWTLFLTSERQQ</sequence>
<proteinExistence type="predicted"/>
<keyword evidence="2" id="KW-1185">Reference proteome</keyword>
<dbReference type="AlphaFoldDB" id="A0A2C9D6D8"/>
<dbReference type="Pfam" id="PF06282">
    <property type="entry name" value="DUF1036"/>
    <property type="match status" value="1"/>
</dbReference>
<protein>
    <submittedName>
        <fullName evidence="1">Putative integral membrane protein</fullName>
    </submittedName>
</protein>
<gene>
    <name evidence="1" type="ORF">HDIA_2351</name>
</gene>
<dbReference type="Proteomes" id="UP000223606">
    <property type="component" value="Chromosome 1"/>
</dbReference>
<reference evidence="2" key="1">
    <citation type="submission" date="2017-09" db="EMBL/GenBank/DDBJ databases">
        <title>Genome sequence of Nannocystis excedens DSM 71.</title>
        <authorList>
            <person name="Blom J."/>
        </authorList>
    </citation>
    <scope>NUCLEOTIDE SEQUENCE [LARGE SCALE GENOMIC DNA]</scope>
    <source>
        <strain evidence="2">type strain: E19</strain>
    </source>
</reference>